<dbReference type="PANTHER" id="PTHR43664:SF1">
    <property type="entry name" value="BETA-METHYLMALYL-COA DEHYDRATASE"/>
    <property type="match status" value="1"/>
</dbReference>
<dbReference type="Proteomes" id="UP000465609">
    <property type="component" value="Chromosome"/>
</dbReference>
<keyword evidence="4" id="KW-1185">Reference proteome</keyword>
<feature type="domain" description="MaoC-like" evidence="2">
    <location>
        <begin position="28"/>
        <end position="139"/>
    </location>
</feature>
<evidence type="ECO:0000256" key="1">
    <source>
        <dbReference type="ARBA" id="ARBA00005254"/>
    </source>
</evidence>
<name>A0ABN5YQB4_9MYCO</name>
<reference evidence="3 4" key="1">
    <citation type="journal article" date="2019" name="Emerg. Microbes Infect.">
        <title>Comprehensive subspecies identification of 175 nontuberculous mycobacteria species based on 7547 genomic profiles.</title>
        <authorList>
            <person name="Matsumoto Y."/>
            <person name="Kinjo T."/>
            <person name="Motooka D."/>
            <person name="Nabeya D."/>
            <person name="Jung N."/>
            <person name="Uechi K."/>
            <person name="Horii T."/>
            <person name="Iida T."/>
            <person name="Fujita J."/>
            <person name="Nakamura S."/>
        </authorList>
    </citation>
    <scope>NUCLEOTIDE SEQUENCE [LARGE SCALE GENOMIC DNA]</scope>
    <source>
        <strain evidence="3 4">JCM 15296</strain>
    </source>
</reference>
<comment type="similarity">
    <text evidence="1">Belongs to the enoyl-CoA hydratase/isomerase family.</text>
</comment>
<dbReference type="EMBL" id="AP022577">
    <property type="protein sequence ID" value="BBX83175.1"/>
    <property type="molecule type" value="Genomic_DNA"/>
</dbReference>
<dbReference type="Gene3D" id="3.10.129.10">
    <property type="entry name" value="Hotdog Thioesterase"/>
    <property type="match status" value="1"/>
</dbReference>
<gene>
    <name evidence="3" type="ORF">MAUB_10480</name>
</gene>
<dbReference type="SUPFAM" id="SSF54637">
    <property type="entry name" value="Thioesterase/thiol ester dehydrase-isomerase"/>
    <property type="match status" value="1"/>
</dbReference>
<accession>A0ABN5YQB4</accession>
<dbReference type="InterPro" id="IPR029069">
    <property type="entry name" value="HotDog_dom_sf"/>
</dbReference>
<dbReference type="Pfam" id="PF01575">
    <property type="entry name" value="MaoC_dehydratas"/>
    <property type="match status" value="1"/>
</dbReference>
<dbReference type="PANTHER" id="PTHR43664">
    <property type="entry name" value="MONOAMINE OXIDASE-RELATED"/>
    <property type="match status" value="1"/>
</dbReference>
<dbReference type="RefSeq" id="WP_138231129.1">
    <property type="nucleotide sequence ID" value="NZ_AP022577.1"/>
</dbReference>
<sequence>MSDAAALGAFDPNEHRMVPARTFEELKVGEVFRAPSRTVTDAHGSAFQAISADNHPVHYDVEWARAHGHSAPVVHGLQVLAFTAPGATLFPHVIGDVFVRFDSLACRFLGEVHAGDTLYSQLQITELVTQGTEGRVKTAVSVRNQRGELVLDGEHIYVLKRQSA</sequence>
<evidence type="ECO:0000313" key="4">
    <source>
        <dbReference type="Proteomes" id="UP000465609"/>
    </source>
</evidence>
<proteinExistence type="inferred from homology"/>
<protein>
    <submittedName>
        <fullName evidence="3">MaoC family dehydratase</fullName>
    </submittedName>
</protein>
<dbReference type="InterPro" id="IPR002539">
    <property type="entry name" value="MaoC-like_dom"/>
</dbReference>
<dbReference type="CDD" id="cd03441">
    <property type="entry name" value="R_hydratase_like"/>
    <property type="match status" value="1"/>
</dbReference>
<evidence type="ECO:0000313" key="3">
    <source>
        <dbReference type="EMBL" id="BBX83175.1"/>
    </source>
</evidence>
<dbReference type="InterPro" id="IPR052342">
    <property type="entry name" value="MCH/BMMD"/>
</dbReference>
<evidence type="ECO:0000259" key="2">
    <source>
        <dbReference type="Pfam" id="PF01575"/>
    </source>
</evidence>
<organism evidence="3 4">
    <name type="scientific">Mycolicibacterium aubagnense</name>
    <dbReference type="NCBI Taxonomy" id="319707"/>
    <lineage>
        <taxon>Bacteria</taxon>
        <taxon>Bacillati</taxon>
        <taxon>Actinomycetota</taxon>
        <taxon>Actinomycetes</taxon>
        <taxon>Mycobacteriales</taxon>
        <taxon>Mycobacteriaceae</taxon>
        <taxon>Mycolicibacterium</taxon>
    </lineage>
</organism>